<dbReference type="PRINTS" id="PR00385">
    <property type="entry name" value="P450"/>
</dbReference>
<dbReference type="SUPFAM" id="SSF48264">
    <property type="entry name" value="Cytochrome P450"/>
    <property type="match status" value="1"/>
</dbReference>
<dbReference type="PANTHER" id="PTHR24291">
    <property type="entry name" value="CYTOCHROME P450 FAMILY 4"/>
    <property type="match status" value="1"/>
</dbReference>
<dbReference type="RefSeq" id="WP_344011811.1">
    <property type="nucleotide sequence ID" value="NZ_BAAAIZ010000024.1"/>
</dbReference>
<comment type="similarity">
    <text evidence="1 7">Belongs to the cytochrome P450 family.</text>
</comment>
<keyword evidence="6 7" id="KW-0503">Monooxygenase</keyword>
<evidence type="ECO:0000256" key="6">
    <source>
        <dbReference type="ARBA" id="ARBA00023033"/>
    </source>
</evidence>
<evidence type="ECO:0000256" key="2">
    <source>
        <dbReference type="ARBA" id="ARBA00022617"/>
    </source>
</evidence>
<keyword evidence="9" id="KW-1185">Reference proteome</keyword>
<evidence type="ECO:0000256" key="5">
    <source>
        <dbReference type="ARBA" id="ARBA00023004"/>
    </source>
</evidence>
<dbReference type="Gene3D" id="1.10.630.10">
    <property type="entry name" value="Cytochrome P450"/>
    <property type="match status" value="1"/>
</dbReference>
<evidence type="ECO:0000313" key="8">
    <source>
        <dbReference type="EMBL" id="GAA1421054.1"/>
    </source>
</evidence>
<dbReference type="Pfam" id="PF00067">
    <property type="entry name" value="p450"/>
    <property type="match status" value="1"/>
</dbReference>
<evidence type="ECO:0000256" key="1">
    <source>
        <dbReference type="ARBA" id="ARBA00010617"/>
    </source>
</evidence>
<dbReference type="InterPro" id="IPR001128">
    <property type="entry name" value="Cyt_P450"/>
</dbReference>
<reference evidence="9" key="1">
    <citation type="journal article" date="2019" name="Int. J. Syst. Evol. Microbiol.">
        <title>The Global Catalogue of Microorganisms (GCM) 10K type strain sequencing project: providing services to taxonomists for standard genome sequencing and annotation.</title>
        <authorList>
            <consortium name="The Broad Institute Genomics Platform"/>
            <consortium name="The Broad Institute Genome Sequencing Center for Infectious Disease"/>
            <person name="Wu L."/>
            <person name="Ma J."/>
        </authorList>
    </citation>
    <scope>NUCLEOTIDE SEQUENCE [LARGE SCALE GENOMIC DNA]</scope>
    <source>
        <strain evidence="9">JCM 11756</strain>
    </source>
</reference>
<organism evidence="8 9">
    <name type="scientific">Streptomyces thermospinosisporus</name>
    <dbReference type="NCBI Taxonomy" id="161482"/>
    <lineage>
        <taxon>Bacteria</taxon>
        <taxon>Bacillati</taxon>
        <taxon>Actinomycetota</taxon>
        <taxon>Actinomycetes</taxon>
        <taxon>Kitasatosporales</taxon>
        <taxon>Streptomycetaceae</taxon>
        <taxon>Streptomyces</taxon>
    </lineage>
</organism>
<gene>
    <name evidence="8" type="ORF">GCM10009601_20580</name>
</gene>
<keyword evidence="4 7" id="KW-0560">Oxidoreductase</keyword>
<accession>A0ABP4JFY6</accession>
<dbReference type="InterPro" id="IPR017972">
    <property type="entry name" value="Cyt_P450_CS"/>
</dbReference>
<dbReference type="PRINTS" id="PR00465">
    <property type="entry name" value="EP450IV"/>
</dbReference>
<dbReference type="InterPro" id="IPR050196">
    <property type="entry name" value="Cytochrome_P450_Monoox"/>
</dbReference>
<proteinExistence type="inferred from homology"/>
<keyword evidence="2 7" id="KW-0349">Heme</keyword>
<dbReference type="PROSITE" id="PS00086">
    <property type="entry name" value="CYTOCHROME_P450"/>
    <property type="match status" value="1"/>
</dbReference>
<sequence length="454" mass="50268">MTAINERQASRSAPTAPGSLPLLGHALRLARRPHEFLSTLPALGPVVRIRIGGYTGYVVTEPALIRKAFVTHSDQGILAERTRALTGDGVIVLQGQRHRQERRLIAPAFARARIAQYASVMARQGAECAGSWRDGQELLLNEEMHELAVRTMAATLFQGTLGAEASRHIHRLLPPVMTLLVRRGTRPAWTDRLPLPSNRRFEVMLAELKAVTRDIVTRRRAQLAADPGHDPGDLLGALLRARDEESGATLTDTQVHDELLNFLVAGTQAAAATLAWIFHELSANPDVEAALHAELDAVLTGGRPAEFADLERLDVTRRVVSESLRKYSPWLTLRQITEPTRLGDIEIPGGVLLFACPIAVHRDPAFHPDPMRFDPDRWLPRNRERMAPDTYLPFGMGARQCPGNVFALTQITLQIATIAARWRFRTIPGSRVKEVAIGAFIQPTRMPMRAEARL</sequence>
<protein>
    <submittedName>
        <fullName evidence="8">Cytochrome P450</fullName>
    </submittedName>
</protein>
<dbReference type="Proteomes" id="UP001500973">
    <property type="component" value="Unassembled WGS sequence"/>
</dbReference>
<dbReference type="PANTHER" id="PTHR24291:SF50">
    <property type="entry name" value="BIFUNCTIONAL ALBAFLAVENONE MONOOXYGENASE_TERPENE SYNTHASE"/>
    <property type="match status" value="1"/>
</dbReference>
<name>A0ABP4JFY6_9ACTN</name>
<keyword evidence="3 7" id="KW-0479">Metal-binding</keyword>
<evidence type="ECO:0000256" key="4">
    <source>
        <dbReference type="ARBA" id="ARBA00023002"/>
    </source>
</evidence>
<dbReference type="EMBL" id="BAAAIZ010000024">
    <property type="protein sequence ID" value="GAA1421054.1"/>
    <property type="molecule type" value="Genomic_DNA"/>
</dbReference>
<evidence type="ECO:0000256" key="3">
    <source>
        <dbReference type="ARBA" id="ARBA00022723"/>
    </source>
</evidence>
<dbReference type="InterPro" id="IPR002403">
    <property type="entry name" value="Cyt_P450_E_grp-IV"/>
</dbReference>
<evidence type="ECO:0000313" key="9">
    <source>
        <dbReference type="Proteomes" id="UP001500973"/>
    </source>
</evidence>
<evidence type="ECO:0000256" key="7">
    <source>
        <dbReference type="RuleBase" id="RU000461"/>
    </source>
</evidence>
<dbReference type="InterPro" id="IPR036396">
    <property type="entry name" value="Cyt_P450_sf"/>
</dbReference>
<keyword evidence="5 7" id="KW-0408">Iron</keyword>
<comment type="caution">
    <text evidence="8">The sequence shown here is derived from an EMBL/GenBank/DDBJ whole genome shotgun (WGS) entry which is preliminary data.</text>
</comment>